<comment type="caution">
    <text evidence="2">The sequence shown here is derived from an EMBL/GenBank/DDBJ whole genome shotgun (WGS) entry which is preliminary data.</text>
</comment>
<dbReference type="Proteomes" id="UP000033699">
    <property type="component" value="Unassembled WGS sequence"/>
</dbReference>
<dbReference type="AlphaFoldDB" id="A0A0F2TN50"/>
<accession>A0A0F2TN50</accession>
<name>A0A0F2TN50_STRR3</name>
<gene>
    <name evidence="2" type="ORF">VM95_00065</name>
</gene>
<evidence type="ECO:0000256" key="1">
    <source>
        <dbReference type="SAM" id="MobiDB-lite"/>
    </source>
</evidence>
<feature type="region of interest" description="Disordered" evidence="1">
    <location>
        <begin position="41"/>
        <end position="61"/>
    </location>
</feature>
<dbReference type="EMBL" id="JZKH01000001">
    <property type="protein sequence ID" value="KJS63720.1"/>
    <property type="molecule type" value="Genomic_DNA"/>
</dbReference>
<keyword evidence="3" id="KW-1185">Reference proteome</keyword>
<reference evidence="2 3" key="1">
    <citation type="submission" date="2015-02" db="EMBL/GenBank/DDBJ databases">
        <authorList>
            <person name="Ju K.-S."/>
            <person name="Doroghazi J.R."/>
            <person name="Metcalf W."/>
        </authorList>
    </citation>
    <scope>NUCLEOTIDE SEQUENCE [LARGE SCALE GENOMIC DNA]</scope>
    <source>
        <strain evidence="2 3">ATCC 31215</strain>
    </source>
</reference>
<protein>
    <submittedName>
        <fullName evidence="2">Uncharacterized protein</fullName>
    </submittedName>
</protein>
<proteinExistence type="predicted"/>
<evidence type="ECO:0000313" key="2">
    <source>
        <dbReference type="EMBL" id="KJS63720.1"/>
    </source>
</evidence>
<organism evidence="2 3">
    <name type="scientific">Streptomyces rubellomurinus (strain ATCC 31215)</name>
    <dbReference type="NCBI Taxonomy" id="359131"/>
    <lineage>
        <taxon>Bacteria</taxon>
        <taxon>Bacillati</taxon>
        <taxon>Actinomycetota</taxon>
        <taxon>Actinomycetes</taxon>
        <taxon>Kitasatosporales</taxon>
        <taxon>Streptomycetaceae</taxon>
        <taxon>Streptomyces</taxon>
    </lineage>
</organism>
<sequence>MVEWVTATCALADCGQSFERPVRAGRPRQYHQAECRTRAKRLRAKEKADAQRAGRGRGGWGLPAAEDVHAAAGKLLEAQARQAPLGVRMAGARALQEEVGRYVAAAVHDARAGGGSWAEIGAALGIEADSARRRWAPQRVSRQLGLRSRQGVAGVAVCDQGCGPAGGFTGGAAPDGGAHRVD</sequence>
<dbReference type="PATRIC" id="fig|359131.3.peg.15"/>
<evidence type="ECO:0000313" key="3">
    <source>
        <dbReference type="Proteomes" id="UP000033699"/>
    </source>
</evidence>